<accession>A0AA41PVZ2</accession>
<evidence type="ECO:0000313" key="2">
    <source>
        <dbReference type="Proteomes" id="UP001165378"/>
    </source>
</evidence>
<protein>
    <recommendedName>
        <fullName evidence="3">LGFP repeat-containing protein</fullName>
    </recommendedName>
</protein>
<dbReference type="PANTHER" id="PTHR35340:SF5">
    <property type="entry name" value="ASST-DOMAIN-CONTAINING PROTEIN"/>
    <property type="match status" value="1"/>
</dbReference>
<gene>
    <name evidence="1" type="ORF">LZ495_01540</name>
</gene>
<sequence length="941" mass="99109">MYIHDNSGRTLDSRAAEGAALSVVNYLGRPALAARVGTSWRIVGNDWKTLKTLPFADMTSAESHLRTNQDGTKALVTFKRVATVDLTPYGGPQVGKILEGVVREVDLATGTTTFEWSSLSAGPGQVPLADSRVPIAADVDYVGLNAAAYDTDGGILVSASSTGSVYKLDRTTGGFAWILGGERNQFSFIGTDATPHRPIDASREPGTGRLAFLDDNASAPARSVSYTLDETAKTAKLDWHWTSEDAWSDVRTGGNQVLPNGNRLITFGAKGAVAEVTPAGAVVFESQVPAGVAIERAQRAEWSAPGRGLPVIYGSPTAQEGKIAIDATWNGATDLASWQVSAGSDKDHLTPVLTAPATSLQTDIKAAIPPAAVGYTVTALDKNGTPIPGGVSSFRYVDDIIKAVSLLPDPSVMGTPLGLATPVPNGLVREFGTGLGYQGYNYPSYGTFLVHGPLAEAYKALGGPTGPLGAPTGQMVSYPDGGRALPLGNKTLVWSPATGARTLVGSMSNAWRTSAAPATEFGYPTGDAVKDPAGAGCLQAFTIARLYAESCDTGSAYPVSGAIGTRWDSIRQWLGYPVDRAQAVNGSLVQRFQNGAITSSPDGTTKYVFGAIYARWQERGGAAGFLGLPTTDELPVGDGIGRVSQFQGGSIYWSPKTGAGEVHGGIRTRWLQLGGPTGFLGYPFEYERAYEGNAAGGRSSVFQGGELVWSAATGVHEVHGGIGARWRGTTFSGFWLGFPLTDEMPAGSGRGRYQVFQNGAIFWSPQTDATIIRGAIGEKWATQGWDSGWLGFPIRDEFPVTGTNGVVQRFEGGSITWGPSAGAHMMPSWFDHTFFRPNMGLPTTDVLTAPGGQAQYVLYEQGAAYTNYASSSKTYTIAIYGGIWAKYQSMGTHNSCLGLPNTGEYDGTTPGTRSQQFANGTITWSAATGQTVAKCYNGKTY</sequence>
<dbReference type="AlphaFoldDB" id="A0AA41PVZ2"/>
<dbReference type="InterPro" id="IPR053143">
    <property type="entry name" value="Arylsulfate_ST"/>
</dbReference>
<evidence type="ECO:0008006" key="3">
    <source>
        <dbReference type="Google" id="ProtNLM"/>
    </source>
</evidence>
<dbReference type="Pfam" id="PF14269">
    <property type="entry name" value="Arylsulfotran_2"/>
    <property type="match status" value="1"/>
</dbReference>
<dbReference type="InterPro" id="IPR013207">
    <property type="entry name" value="LGFP"/>
</dbReference>
<keyword evidence="2" id="KW-1185">Reference proteome</keyword>
<dbReference type="Proteomes" id="UP001165378">
    <property type="component" value="Unassembled WGS sequence"/>
</dbReference>
<evidence type="ECO:0000313" key="1">
    <source>
        <dbReference type="EMBL" id="MCF2525909.1"/>
    </source>
</evidence>
<dbReference type="PANTHER" id="PTHR35340">
    <property type="entry name" value="PQQ ENZYME REPEAT PROTEIN-RELATED"/>
    <property type="match status" value="1"/>
</dbReference>
<organism evidence="1 2">
    <name type="scientific">Yinghuangia soli</name>
    <dbReference type="NCBI Taxonomy" id="2908204"/>
    <lineage>
        <taxon>Bacteria</taxon>
        <taxon>Bacillati</taxon>
        <taxon>Actinomycetota</taxon>
        <taxon>Actinomycetes</taxon>
        <taxon>Kitasatosporales</taxon>
        <taxon>Streptomycetaceae</taxon>
        <taxon>Yinghuangia</taxon>
    </lineage>
</organism>
<dbReference type="InterPro" id="IPR039535">
    <property type="entry name" value="ASST-like"/>
</dbReference>
<dbReference type="Pfam" id="PF08310">
    <property type="entry name" value="LGFP"/>
    <property type="match status" value="8"/>
</dbReference>
<dbReference type="InterPro" id="IPR011044">
    <property type="entry name" value="Quino_amine_DH_bsu"/>
</dbReference>
<reference evidence="1" key="1">
    <citation type="submission" date="2022-01" db="EMBL/GenBank/DDBJ databases">
        <title>Genome-Based Taxonomic Classification of the Phylum Actinobacteria.</title>
        <authorList>
            <person name="Gao Y."/>
        </authorList>
    </citation>
    <scope>NUCLEOTIDE SEQUENCE</scope>
    <source>
        <strain evidence="1">KLBMP 8922</strain>
    </source>
</reference>
<proteinExistence type="predicted"/>
<dbReference type="RefSeq" id="WP_235049980.1">
    <property type="nucleotide sequence ID" value="NZ_JAKFHA010000001.1"/>
</dbReference>
<dbReference type="SUPFAM" id="SSF50969">
    <property type="entry name" value="YVTN repeat-like/Quinoprotein amine dehydrogenase"/>
    <property type="match status" value="1"/>
</dbReference>
<name>A0AA41PVZ2_9ACTN</name>
<comment type="caution">
    <text evidence="1">The sequence shown here is derived from an EMBL/GenBank/DDBJ whole genome shotgun (WGS) entry which is preliminary data.</text>
</comment>
<dbReference type="EMBL" id="JAKFHA010000001">
    <property type="protein sequence ID" value="MCF2525909.1"/>
    <property type="molecule type" value="Genomic_DNA"/>
</dbReference>